<feature type="chain" id="PRO_5044235469" description="peptidylprolyl isomerase" evidence="6">
    <location>
        <begin position="22"/>
        <end position="240"/>
    </location>
</feature>
<accession>A0AB34JPW5</accession>
<keyword evidence="9" id="KW-1185">Reference proteome</keyword>
<evidence type="ECO:0000313" key="8">
    <source>
        <dbReference type="EMBL" id="KAL1523496.1"/>
    </source>
</evidence>
<proteinExistence type="predicted"/>
<dbReference type="GO" id="GO:0003755">
    <property type="term" value="F:peptidyl-prolyl cis-trans isomerase activity"/>
    <property type="evidence" value="ECO:0007669"/>
    <property type="project" value="UniProtKB-KW"/>
</dbReference>
<comment type="caution">
    <text evidence="8">The sequence shown here is derived from an EMBL/GenBank/DDBJ whole genome shotgun (WGS) entry which is preliminary data.</text>
</comment>
<dbReference type="EMBL" id="JBGBPQ010000006">
    <property type="protein sequence ID" value="KAL1523496.1"/>
    <property type="molecule type" value="Genomic_DNA"/>
</dbReference>
<keyword evidence="4 5" id="KW-0413">Isomerase</keyword>
<dbReference type="Pfam" id="PF00254">
    <property type="entry name" value="FKBP_C"/>
    <property type="match status" value="1"/>
</dbReference>
<dbReference type="GO" id="GO:0006457">
    <property type="term" value="P:protein folding"/>
    <property type="evidence" value="ECO:0007669"/>
    <property type="project" value="InterPro"/>
</dbReference>
<dbReference type="InterPro" id="IPR001179">
    <property type="entry name" value="PPIase_FKBP_dom"/>
</dbReference>
<comment type="catalytic activity">
    <reaction evidence="1 5">
        <text>[protein]-peptidylproline (omega=180) = [protein]-peptidylproline (omega=0)</text>
        <dbReference type="Rhea" id="RHEA:16237"/>
        <dbReference type="Rhea" id="RHEA-COMP:10747"/>
        <dbReference type="Rhea" id="RHEA-COMP:10748"/>
        <dbReference type="ChEBI" id="CHEBI:83833"/>
        <dbReference type="ChEBI" id="CHEBI:83834"/>
        <dbReference type="EC" id="5.2.1.8"/>
    </reaction>
</comment>
<evidence type="ECO:0000313" key="9">
    <source>
        <dbReference type="Proteomes" id="UP001515480"/>
    </source>
</evidence>
<evidence type="ECO:0000256" key="3">
    <source>
        <dbReference type="ARBA" id="ARBA00023110"/>
    </source>
</evidence>
<dbReference type="Gene3D" id="3.10.50.40">
    <property type="match status" value="1"/>
</dbReference>
<dbReference type="PANTHER" id="PTHR43811:SF19">
    <property type="entry name" value="39 KDA FK506-BINDING NUCLEAR PROTEIN"/>
    <property type="match status" value="1"/>
</dbReference>
<sequence>MMMKRARLLVSLSGLWLPAYALRLSTLPTVSSTSRRAFSRMSLNTEDSKALYALGCNLGSQMGELSYLEPGEIDSVLEGMKDTITAAPPQVDLAVYMEKAGQLFNARKMAATEKAAAAGMVLLEQAAAEPGAVKTDSGLVFLETASGDGASPGPTDKVRVHYEGRLVDGTIFDSSIARGEPIEFPLDGVIKGWTEGLQMMKTGGKAKLTIPPDLAYGDGGTGPIPAKATLTFDVELLAVV</sequence>
<name>A0AB34JPW5_PRYPA</name>
<evidence type="ECO:0000256" key="1">
    <source>
        <dbReference type="ARBA" id="ARBA00000971"/>
    </source>
</evidence>
<keyword evidence="6" id="KW-0732">Signal</keyword>
<dbReference type="InterPro" id="IPR000774">
    <property type="entry name" value="PPIase_FKBP_N"/>
</dbReference>
<dbReference type="FunFam" id="3.10.50.40:FF:000006">
    <property type="entry name" value="Peptidyl-prolyl cis-trans isomerase"/>
    <property type="match status" value="1"/>
</dbReference>
<feature type="domain" description="PPIase FKBP-type" evidence="7">
    <location>
        <begin position="155"/>
        <end position="240"/>
    </location>
</feature>
<dbReference type="SUPFAM" id="SSF54534">
    <property type="entry name" value="FKBP-like"/>
    <property type="match status" value="1"/>
</dbReference>
<dbReference type="PANTHER" id="PTHR43811">
    <property type="entry name" value="FKBP-TYPE PEPTIDYL-PROLYL CIS-TRANS ISOMERASE FKPA"/>
    <property type="match status" value="1"/>
</dbReference>
<dbReference type="AlphaFoldDB" id="A0AB34JPW5"/>
<dbReference type="InterPro" id="IPR036944">
    <property type="entry name" value="PPIase_FKBP_N_sf"/>
</dbReference>
<evidence type="ECO:0000256" key="6">
    <source>
        <dbReference type="SAM" id="SignalP"/>
    </source>
</evidence>
<evidence type="ECO:0000256" key="5">
    <source>
        <dbReference type="PROSITE-ProRule" id="PRU00277"/>
    </source>
</evidence>
<dbReference type="Gene3D" id="1.10.287.460">
    <property type="entry name" value="Peptidyl-prolyl cis-trans isomerase, FKBP-type, N-terminal domain"/>
    <property type="match status" value="1"/>
</dbReference>
<evidence type="ECO:0000256" key="2">
    <source>
        <dbReference type="ARBA" id="ARBA00013194"/>
    </source>
</evidence>
<evidence type="ECO:0000256" key="4">
    <source>
        <dbReference type="ARBA" id="ARBA00023235"/>
    </source>
</evidence>
<gene>
    <name evidence="8" type="ORF">AB1Y20_018434</name>
</gene>
<reference evidence="8 9" key="1">
    <citation type="journal article" date="2024" name="Science">
        <title>Giant polyketide synthase enzymes in the biosynthesis of giant marine polyether toxins.</title>
        <authorList>
            <person name="Fallon T.R."/>
            <person name="Shende V.V."/>
            <person name="Wierzbicki I.H."/>
            <person name="Pendleton A.L."/>
            <person name="Watervoot N.F."/>
            <person name="Auber R.P."/>
            <person name="Gonzalez D.J."/>
            <person name="Wisecaver J.H."/>
            <person name="Moore B.S."/>
        </authorList>
    </citation>
    <scope>NUCLEOTIDE SEQUENCE [LARGE SCALE GENOMIC DNA]</scope>
    <source>
        <strain evidence="8 9">12B1</strain>
    </source>
</reference>
<dbReference type="Proteomes" id="UP001515480">
    <property type="component" value="Unassembled WGS sequence"/>
</dbReference>
<dbReference type="EC" id="5.2.1.8" evidence="2 5"/>
<evidence type="ECO:0000259" key="7">
    <source>
        <dbReference type="PROSITE" id="PS50059"/>
    </source>
</evidence>
<dbReference type="InterPro" id="IPR046357">
    <property type="entry name" value="PPIase_dom_sf"/>
</dbReference>
<feature type="signal peptide" evidence="6">
    <location>
        <begin position="1"/>
        <end position="21"/>
    </location>
</feature>
<protein>
    <recommendedName>
        <fullName evidence="2 5">peptidylprolyl isomerase</fullName>
        <ecNumber evidence="2 5">5.2.1.8</ecNumber>
    </recommendedName>
</protein>
<dbReference type="PROSITE" id="PS50059">
    <property type="entry name" value="FKBP_PPIASE"/>
    <property type="match status" value="1"/>
</dbReference>
<organism evidence="8 9">
    <name type="scientific">Prymnesium parvum</name>
    <name type="common">Toxic golden alga</name>
    <dbReference type="NCBI Taxonomy" id="97485"/>
    <lineage>
        <taxon>Eukaryota</taxon>
        <taxon>Haptista</taxon>
        <taxon>Haptophyta</taxon>
        <taxon>Prymnesiophyceae</taxon>
        <taxon>Prymnesiales</taxon>
        <taxon>Prymnesiaceae</taxon>
        <taxon>Prymnesium</taxon>
    </lineage>
</organism>
<dbReference type="Pfam" id="PF01346">
    <property type="entry name" value="FKBP_N"/>
    <property type="match status" value="1"/>
</dbReference>
<keyword evidence="3 5" id="KW-0697">Rotamase</keyword>